<dbReference type="Gene3D" id="1.10.10.60">
    <property type="entry name" value="Homeodomain-like"/>
    <property type="match status" value="2"/>
</dbReference>
<dbReference type="AlphaFoldDB" id="A0A2S7K784"/>
<feature type="domain" description="HTH araC/xylS-type" evidence="4">
    <location>
        <begin position="217"/>
        <end position="315"/>
    </location>
</feature>
<dbReference type="PANTHER" id="PTHR11019:SF159">
    <property type="entry name" value="TRANSCRIPTIONAL REGULATOR-RELATED"/>
    <property type="match status" value="1"/>
</dbReference>
<dbReference type="PRINTS" id="PR00032">
    <property type="entry name" value="HTHARAC"/>
</dbReference>
<organism evidence="5 6">
    <name type="scientific">Hyphococcus luteus</name>
    <dbReference type="NCBI Taxonomy" id="2058213"/>
    <lineage>
        <taxon>Bacteria</taxon>
        <taxon>Pseudomonadati</taxon>
        <taxon>Pseudomonadota</taxon>
        <taxon>Alphaproteobacteria</taxon>
        <taxon>Parvularculales</taxon>
        <taxon>Parvularculaceae</taxon>
        <taxon>Hyphococcus</taxon>
    </lineage>
</organism>
<dbReference type="InterPro" id="IPR032783">
    <property type="entry name" value="AraC_lig"/>
</dbReference>
<dbReference type="RefSeq" id="WP_104829624.1">
    <property type="nucleotide sequence ID" value="NZ_PJCH01000005.1"/>
</dbReference>
<evidence type="ECO:0000256" key="1">
    <source>
        <dbReference type="ARBA" id="ARBA00023015"/>
    </source>
</evidence>
<dbReference type="Pfam" id="PF12852">
    <property type="entry name" value="Cupin_6"/>
    <property type="match status" value="1"/>
</dbReference>
<accession>A0A2S7K784</accession>
<dbReference type="Proteomes" id="UP000239504">
    <property type="component" value="Unassembled WGS sequence"/>
</dbReference>
<reference evidence="5 6" key="1">
    <citation type="submission" date="2017-12" db="EMBL/GenBank/DDBJ databases">
        <authorList>
            <person name="Hurst M.R.H."/>
        </authorList>
    </citation>
    <scope>NUCLEOTIDE SEQUENCE [LARGE SCALE GENOMIC DNA]</scope>
    <source>
        <strain evidence="5 6">SY-3-19</strain>
    </source>
</reference>
<dbReference type="InterPro" id="IPR018062">
    <property type="entry name" value="HTH_AraC-typ_CS"/>
</dbReference>
<keyword evidence="1" id="KW-0805">Transcription regulation</keyword>
<evidence type="ECO:0000256" key="3">
    <source>
        <dbReference type="ARBA" id="ARBA00023163"/>
    </source>
</evidence>
<dbReference type="InterPro" id="IPR009057">
    <property type="entry name" value="Homeodomain-like_sf"/>
</dbReference>
<proteinExistence type="predicted"/>
<evidence type="ECO:0000256" key="2">
    <source>
        <dbReference type="ARBA" id="ARBA00023125"/>
    </source>
</evidence>
<dbReference type="InterPro" id="IPR020449">
    <property type="entry name" value="Tscrpt_reg_AraC-type_HTH"/>
</dbReference>
<evidence type="ECO:0000313" key="5">
    <source>
        <dbReference type="EMBL" id="PQA88380.1"/>
    </source>
</evidence>
<dbReference type="InterPro" id="IPR018060">
    <property type="entry name" value="HTH_AraC"/>
</dbReference>
<sequence>MEAVSEILKTMRLSGAVFLDAEFTAPWRVNSQVDPAALSPMMPTPSGVIAYHYVAEGSAWVRVGENEPKLIEARHLVIFPRNDVHSAGSTESIDAIDSEKLVAPAGDDGLMRIRHGGGGRICRIYCGYLGTFDGDNPLLQELPPMLVLNLEDAIAGDWIEGSIRFAVRQMIRDGSQTAAELGRLAELLFVEAVREYLCALSDEDRGLLVALKDPALAKALCLIHSQLSRDWSLETLSKEVAISRSALAGRFKHHLGVSPIRYLQSRRLQQAANELAGDDNPVSKVAVNAGYESEAAFIRAFKREFGKPPSAFRKTGARIELKTAKS</sequence>
<comment type="caution">
    <text evidence="5">The sequence shown here is derived from an EMBL/GenBank/DDBJ whole genome shotgun (WGS) entry which is preliminary data.</text>
</comment>
<gene>
    <name evidence="5" type="ORF">CW354_08770</name>
</gene>
<dbReference type="OrthoDB" id="9802263at2"/>
<dbReference type="GO" id="GO:0003700">
    <property type="term" value="F:DNA-binding transcription factor activity"/>
    <property type="evidence" value="ECO:0007669"/>
    <property type="project" value="InterPro"/>
</dbReference>
<dbReference type="GO" id="GO:0043565">
    <property type="term" value="F:sequence-specific DNA binding"/>
    <property type="evidence" value="ECO:0007669"/>
    <property type="project" value="InterPro"/>
</dbReference>
<keyword evidence="6" id="KW-1185">Reference proteome</keyword>
<evidence type="ECO:0000259" key="4">
    <source>
        <dbReference type="PROSITE" id="PS01124"/>
    </source>
</evidence>
<keyword evidence="3" id="KW-0804">Transcription</keyword>
<protein>
    <submittedName>
        <fullName evidence="5">AraC family transcriptional regulator</fullName>
    </submittedName>
</protein>
<keyword evidence="2" id="KW-0238">DNA-binding</keyword>
<dbReference type="SMART" id="SM00342">
    <property type="entry name" value="HTH_ARAC"/>
    <property type="match status" value="1"/>
</dbReference>
<evidence type="ECO:0000313" key="6">
    <source>
        <dbReference type="Proteomes" id="UP000239504"/>
    </source>
</evidence>
<name>A0A2S7K784_9PROT</name>
<dbReference type="PROSITE" id="PS00041">
    <property type="entry name" value="HTH_ARAC_FAMILY_1"/>
    <property type="match status" value="1"/>
</dbReference>
<dbReference type="PROSITE" id="PS01124">
    <property type="entry name" value="HTH_ARAC_FAMILY_2"/>
    <property type="match status" value="1"/>
</dbReference>
<dbReference type="Pfam" id="PF12833">
    <property type="entry name" value="HTH_18"/>
    <property type="match status" value="1"/>
</dbReference>
<dbReference type="PANTHER" id="PTHR11019">
    <property type="entry name" value="HTH-TYPE TRANSCRIPTIONAL REGULATOR NIMR"/>
    <property type="match status" value="1"/>
</dbReference>
<dbReference type="EMBL" id="PJCH01000005">
    <property type="protein sequence ID" value="PQA88380.1"/>
    <property type="molecule type" value="Genomic_DNA"/>
</dbReference>
<dbReference type="SUPFAM" id="SSF46689">
    <property type="entry name" value="Homeodomain-like"/>
    <property type="match status" value="2"/>
</dbReference>